<gene>
    <name evidence="2" type="ORF">JMN32_14005</name>
</gene>
<dbReference type="SUPFAM" id="SSF117070">
    <property type="entry name" value="LEA14-like"/>
    <property type="match status" value="1"/>
</dbReference>
<evidence type="ECO:0000313" key="2">
    <source>
        <dbReference type="EMBL" id="MBL6447427.1"/>
    </source>
</evidence>
<feature type="domain" description="Late embryogenesis abundant protein LEA-2 subgroup" evidence="1">
    <location>
        <begin position="54"/>
        <end position="144"/>
    </location>
</feature>
<dbReference type="InterPro" id="IPR004864">
    <property type="entry name" value="LEA_2"/>
</dbReference>
<dbReference type="PROSITE" id="PS51257">
    <property type="entry name" value="PROKAR_LIPOPROTEIN"/>
    <property type="match status" value="1"/>
</dbReference>
<dbReference type="Pfam" id="PF03168">
    <property type="entry name" value="LEA_2"/>
    <property type="match status" value="1"/>
</dbReference>
<reference evidence="2" key="1">
    <citation type="submission" date="2021-01" db="EMBL/GenBank/DDBJ databases">
        <title>Fulvivirga kasyanovii gen. nov., sp nov., a novel member of the phylum Bacteroidetes isolated from seawater in a mussel farm.</title>
        <authorList>
            <person name="Zhao L.-H."/>
            <person name="Wang Z.-J."/>
        </authorList>
    </citation>
    <scope>NUCLEOTIDE SEQUENCE</scope>
    <source>
        <strain evidence="2">29W222</strain>
    </source>
</reference>
<name>A0A937FYN2_9BACT</name>
<evidence type="ECO:0000259" key="1">
    <source>
        <dbReference type="Pfam" id="PF03168"/>
    </source>
</evidence>
<dbReference type="Proteomes" id="UP000614216">
    <property type="component" value="Unassembled WGS sequence"/>
</dbReference>
<organism evidence="2 3">
    <name type="scientific">Fulvivirga marina</name>
    <dbReference type="NCBI Taxonomy" id="2494733"/>
    <lineage>
        <taxon>Bacteria</taxon>
        <taxon>Pseudomonadati</taxon>
        <taxon>Bacteroidota</taxon>
        <taxon>Cytophagia</taxon>
        <taxon>Cytophagales</taxon>
        <taxon>Fulvivirgaceae</taxon>
        <taxon>Fulvivirga</taxon>
    </lineage>
</organism>
<dbReference type="Gene3D" id="2.60.40.1820">
    <property type="match status" value="1"/>
</dbReference>
<protein>
    <submittedName>
        <fullName evidence="2">LEA type 2 family protein</fullName>
    </submittedName>
</protein>
<sequence length="151" mass="16920">MKYKLPLLLLLSIVLFTYGCKRPEDAPVFRRVGNIEVTKVTGSKAYLNANAYFYNPNGVKMKLKKVAVDVEVEGNKIGTINHSVKTLIPANSEFKVPLDATFDMKQMGFLKSVISILGGKKVKVHYKGFIRVSLHGLPIKVPVDYEDHVRI</sequence>
<dbReference type="EMBL" id="JAEUGD010000043">
    <property type="protein sequence ID" value="MBL6447427.1"/>
    <property type="molecule type" value="Genomic_DNA"/>
</dbReference>
<proteinExistence type="predicted"/>
<keyword evidence="3" id="KW-1185">Reference proteome</keyword>
<accession>A0A937FYN2</accession>
<comment type="caution">
    <text evidence="2">The sequence shown here is derived from an EMBL/GenBank/DDBJ whole genome shotgun (WGS) entry which is preliminary data.</text>
</comment>
<evidence type="ECO:0000313" key="3">
    <source>
        <dbReference type="Proteomes" id="UP000614216"/>
    </source>
</evidence>
<dbReference type="AlphaFoldDB" id="A0A937FYN2"/>
<dbReference type="RefSeq" id="WP_202856964.1">
    <property type="nucleotide sequence ID" value="NZ_JAEUGD010000043.1"/>
</dbReference>